<proteinExistence type="inferred from homology"/>
<evidence type="ECO:0000256" key="7">
    <source>
        <dbReference type="ARBA" id="ARBA00022989"/>
    </source>
</evidence>
<evidence type="ECO:0000256" key="6">
    <source>
        <dbReference type="ARBA" id="ARBA00022976"/>
    </source>
</evidence>
<keyword evidence="8 10" id="KW-0472">Membrane</keyword>
<name>A0A7S2ZHY9_9RHOD</name>
<comment type="subcellular location">
    <subcellularLocation>
        <location evidence="1">Membrane</location>
        <topology evidence="1">Single-pass type I membrane protein</topology>
    </subcellularLocation>
</comment>
<feature type="domain" description="Nicastrin small lobe" evidence="12">
    <location>
        <begin position="48"/>
        <end position="209"/>
    </location>
</feature>
<evidence type="ECO:0000256" key="8">
    <source>
        <dbReference type="ARBA" id="ARBA00023136"/>
    </source>
</evidence>
<dbReference type="GO" id="GO:0016485">
    <property type="term" value="P:protein processing"/>
    <property type="evidence" value="ECO:0007669"/>
    <property type="project" value="InterPro"/>
</dbReference>
<feature type="signal peptide" evidence="11">
    <location>
        <begin position="1"/>
        <end position="23"/>
    </location>
</feature>
<dbReference type="EMBL" id="HBHW01011305">
    <property type="protein sequence ID" value="CAE0040724.1"/>
    <property type="molecule type" value="Transcribed_RNA"/>
</dbReference>
<dbReference type="PANTHER" id="PTHR21092:SF0">
    <property type="entry name" value="NICASTRIN"/>
    <property type="match status" value="1"/>
</dbReference>
<dbReference type="PANTHER" id="PTHR21092">
    <property type="entry name" value="NICASTRIN"/>
    <property type="match status" value="1"/>
</dbReference>
<evidence type="ECO:0000256" key="11">
    <source>
        <dbReference type="SAM" id="SignalP"/>
    </source>
</evidence>
<evidence type="ECO:0000256" key="10">
    <source>
        <dbReference type="SAM" id="Phobius"/>
    </source>
</evidence>
<dbReference type="InterPro" id="IPR041084">
    <property type="entry name" value="Ncstrn_small"/>
</dbReference>
<dbReference type="GO" id="GO:0007219">
    <property type="term" value="P:Notch signaling pathway"/>
    <property type="evidence" value="ECO:0007669"/>
    <property type="project" value="UniProtKB-KW"/>
</dbReference>
<protein>
    <recommendedName>
        <fullName evidence="3">Nicastrin</fullName>
    </recommendedName>
</protein>
<keyword evidence="7 10" id="KW-1133">Transmembrane helix</keyword>
<evidence type="ECO:0000256" key="1">
    <source>
        <dbReference type="ARBA" id="ARBA00004479"/>
    </source>
</evidence>
<accession>A0A7S2ZHY9</accession>
<evidence type="ECO:0000256" key="2">
    <source>
        <dbReference type="ARBA" id="ARBA00007717"/>
    </source>
</evidence>
<dbReference type="Pfam" id="PF18266">
    <property type="entry name" value="Ncstrn_small"/>
    <property type="match status" value="1"/>
</dbReference>
<feature type="transmembrane region" description="Helical" evidence="10">
    <location>
        <begin position="672"/>
        <end position="698"/>
    </location>
</feature>
<evidence type="ECO:0000313" key="13">
    <source>
        <dbReference type="EMBL" id="CAE0040724.1"/>
    </source>
</evidence>
<keyword evidence="9" id="KW-0325">Glycoprotein</keyword>
<dbReference type="Pfam" id="PF05450">
    <property type="entry name" value="Nicastrin"/>
    <property type="match status" value="1"/>
</dbReference>
<dbReference type="GO" id="GO:0005886">
    <property type="term" value="C:plasma membrane"/>
    <property type="evidence" value="ECO:0007669"/>
    <property type="project" value="TreeGrafter"/>
</dbReference>
<evidence type="ECO:0000256" key="4">
    <source>
        <dbReference type="ARBA" id="ARBA00022692"/>
    </source>
</evidence>
<feature type="chain" id="PRO_5030976634" description="Nicastrin" evidence="11">
    <location>
        <begin position="24"/>
        <end position="714"/>
    </location>
</feature>
<comment type="similarity">
    <text evidence="2">Belongs to the nicastrin family.</text>
</comment>
<evidence type="ECO:0000259" key="12">
    <source>
        <dbReference type="Pfam" id="PF18266"/>
    </source>
</evidence>
<keyword evidence="5 11" id="KW-0732">Signal</keyword>
<dbReference type="AlphaFoldDB" id="A0A7S2ZHY9"/>
<keyword evidence="6" id="KW-0914">Notch signaling pathway</keyword>
<reference evidence="13" key="1">
    <citation type="submission" date="2021-01" db="EMBL/GenBank/DDBJ databases">
        <authorList>
            <person name="Corre E."/>
            <person name="Pelletier E."/>
            <person name="Niang G."/>
            <person name="Scheremetjew M."/>
            <person name="Finn R."/>
            <person name="Kale V."/>
            <person name="Holt S."/>
            <person name="Cochrane G."/>
            <person name="Meng A."/>
            <person name="Brown T."/>
            <person name="Cohen L."/>
        </authorList>
    </citation>
    <scope>NUCLEOTIDE SEQUENCE</scope>
    <source>
        <strain evidence="13">CCMP 769</strain>
    </source>
</reference>
<evidence type="ECO:0000256" key="3">
    <source>
        <dbReference type="ARBA" id="ARBA00015303"/>
    </source>
</evidence>
<gene>
    <name evidence="13" type="ORF">RMAR00112_LOCUS8688</name>
</gene>
<evidence type="ECO:0000256" key="9">
    <source>
        <dbReference type="ARBA" id="ARBA00023180"/>
    </source>
</evidence>
<sequence length="714" mass="77792">MAGSASCLAVLVVFCFFFDFGFTQLAGLADYAETCFETSALCFISAESGSTFGCGICSQDQVRFAPFRLVAQLTELEEFLNSSVDEQEILVISTELYVSEQALELIRSQPQNVLAVYVEQESNPSDVSFPNDQGFSPALTSPNNVFSSDPMIETSWNPTGNGLRASLFSVPMYALPSAVIQDLLRNSTRLQAFGEEFPRAEMKPGGVMWACGQDAGTCLQQGTCQPVGGHSVWVAGERVNSEDVQTKELVAVSSMLDSTSFFPELGHGAWDVTGAAALIAAADAFATYKREVASTTPVIRIPIFFGFFGESFGYAGSDRFLVDVQEFTCTQQADFSQGQGYGCVSPYAPSTRFLNFRGANWNSHIHMGPVGPGADANLYGHTDGKQEDINTALKQVLQSNYGEGLVFDEEFDAEAGLPPSSSNSFVSRLPEVPSVTLTNYQESFDFEFYQSMFDNTVNSLDSICSAAEGLAKSVIQLAYDEQPDASTVNVNCTLVEEVFRCFTSAELSDCKIAAEYMPQSWLQSILDFNEETQVSQSYPSVFTPLPVTQEQAATRLFRQSLMRYFLGYINAEERTETTCNSDSDCNQIMEDLNANVADNSQWREVICARGVCVVTESYFHQAFGTGIQPNDSGLNTFRTNNNGGAAFTESVWGSNVDSVVGYCLQAVDSYDYGVSIVIAGVFVWVGSAMVLFAASFFLRGKIVDDNEQIGYSPA</sequence>
<evidence type="ECO:0000256" key="5">
    <source>
        <dbReference type="ARBA" id="ARBA00022729"/>
    </source>
</evidence>
<keyword evidence="4 10" id="KW-0812">Transmembrane</keyword>
<dbReference type="InterPro" id="IPR008710">
    <property type="entry name" value="Nicastrin"/>
</dbReference>
<organism evidence="13">
    <name type="scientific">Rhodosorus marinus</name>
    <dbReference type="NCBI Taxonomy" id="101924"/>
    <lineage>
        <taxon>Eukaryota</taxon>
        <taxon>Rhodophyta</taxon>
        <taxon>Stylonematophyceae</taxon>
        <taxon>Stylonematales</taxon>
        <taxon>Stylonemataceae</taxon>
        <taxon>Rhodosorus</taxon>
    </lineage>
</organism>
<dbReference type="Gene3D" id="3.40.630.10">
    <property type="entry name" value="Zn peptidases"/>
    <property type="match status" value="1"/>
</dbReference>